<dbReference type="InParanoid" id="A0A0L0HQR7"/>
<evidence type="ECO:0000256" key="6">
    <source>
        <dbReference type="SAM" id="MobiDB-lite"/>
    </source>
</evidence>
<evidence type="ECO:0000256" key="1">
    <source>
        <dbReference type="ARBA" id="ARBA00004496"/>
    </source>
</evidence>
<dbReference type="VEuPathDB" id="FungiDB:SPPG_00899"/>
<protein>
    <recommendedName>
        <fullName evidence="3">Rab3 GTPase-activating protein catalytic subunit</fullName>
    </recommendedName>
</protein>
<evidence type="ECO:0000313" key="9">
    <source>
        <dbReference type="Proteomes" id="UP000053201"/>
    </source>
</evidence>
<dbReference type="EMBL" id="KQ257451">
    <property type="protein sequence ID" value="KND03413.1"/>
    <property type="molecule type" value="Genomic_DNA"/>
</dbReference>
<comment type="similarity">
    <text evidence="2">Belongs to the Rab3-GAP catalytic subunit family.</text>
</comment>
<evidence type="ECO:0000259" key="7">
    <source>
        <dbReference type="Pfam" id="PF13890"/>
    </source>
</evidence>
<dbReference type="RefSeq" id="XP_016611452.1">
    <property type="nucleotide sequence ID" value="XM_016749227.1"/>
</dbReference>
<feature type="region of interest" description="Disordered" evidence="6">
    <location>
        <begin position="479"/>
        <end position="508"/>
    </location>
</feature>
<proteinExistence type="inferred from homology"/>
<keyword evidence="5" id="KW-0963">Cytoplasm</keyword>
<name>A0A0L0HQR7_SPIPD</name>
<accession>A0A0L0HQR7</accession>
<feature type="region of interest" description="Disordered" evidence="6">
    <location>
        <begin position="668"/>
        <end position="693"/>
    </location>
</feature>
<dbReference type="PANTHER" id="PTHR21422">
    <property type="entry name" value="RAB3 GTPASE-ACTIVATING PROTEIN CATALYTIC SUBUNIT"/>
    <property type="match status" value="1"/>
</dbReference>
<dbReference type="OMA" id="QIRWHWE"/>
<dbReference type="PANTHER" id="PTHR21422:SF9">
    <property type="entry name" value="RAB3 GTPASE-ACTIVATING PROTEIN CATALYTIC SUBUNIT"/>
    <property type="match status" value="1"/>
</dbReference>
<dbReference type="GO" id="GO:0005096">
    <property type="term" value="F:GTPase activator activity"/>
    <property type="evidence" value="ECO:0007669"/>
    <property type="project" value="UniProtKB-KW"/>
</dbReference>
<comment type="subcellular location">
    <subcellularLocation>
        <location evidence="1">Cytoplasm</location>
    </subcellularLocation>
</comment>
<dbReference type="Pfam" id="PF13890">
    <property type="entry name" value="Rab3-GTPase_cat"/>
    <property type="match status" value="1"/>
</dbReference>
<dbReference type="InterPro" id="IPR026147">
    <property type="entry name" value="Rab3GAP1_conserved"/>
</dbReference>
<feature type="domain" description="Rab3GAP catalytic subunit conserved" evidence="7">
    <location>
        <begin position="712"/>
        <end position="858"/>
    </location>
</feature>
<dbReference type="GeneID" id="27684599"/>
<dbReference type="Proteomes" id="UP000053201">
    <property type="component" value="Unassembled WGS sequence"/>
</dbReference>
<evidence type="ECO:0000256" key="3">
    <source>
        <dbReference type="ARBA" id="ARBA00015817"/>
    </source>
</evidence>
<evidence type="ECO:0000256" key="4">
    <source>
        <dbReference type="ARBA" id="ARBA00022468"/>
    </source>
</evidence>
<reference evidence="8 9" key="1">
    <citation type="submission" date="2009-08" db="EMBL/GenBank/DDBJ databases">
        <title>The Genome Sequence of Spizellomyces punctatus strain DAOM BR117.</title>
        <authorList>
            <consortium name="The Broad Institute Genome Sequencing Platform"/>
            <person name="Russ C."/>
            <person name="Cuomo C."/>
            <person name="Shea T."/>
            <person name="Young S.K."/>
            <person name="Zeng Q."/>
            <person name="Koehrsen M."/>
            <person name="Haas B."/>
            <person name="Borodovsky M."/>
            <person name="Guigo R."/>
            <person name="Alvarado L."/>
            <person name="Berlin A."/>
            <person name="Bochicchio J."/>
            <person name="Borenstein D."/>
            <person name="Chapman S."/>
            <person name="Chen Z."/>
            <person name="Engels R."/>
            <person name="Freedman E."/>
            <person name="Gellesch M."/>
            <person name="Goldberg J."/>
            <person name="Griggs A."/>
            <person name="Gujja S."/>
            <person name="Heiman D."/>
            <person name="Hepburn T."/>
            <person name="Howarth C."/>
            <person name="Jen D."/>
            <person name="Larson L."/>
            <person name="Lewis B."/>
            <person name="Mehta T."/>
            <person name="Park D."/>
            <person name="Pearson M."/>
            <person name="Roberts A."/>
            <person name="Saif S."/>
            <person name="Shenoy N."/>
            <person name="Sisk P."/>
            <person name="Stolte C."/>
            <person name="Sykes S."/>
            <person name="Thomson T."/>
            <person name="Walk T."/>
            <person name="White J."/>
            <person name="Yandava C."/>
            <person name="Burger G."/>
            <person name="Gray M.W."/>
            <person name="Holland P.W.H."/>
            <person name="King N."/>
            <person name="Lang F.B.F."/>
            <person name="Roger A.J."/>
            <person name="Ruiz-Trillo I."/>
            <person name="Lander E."/>
            <person name="Nusbaum C."/>
        </authorList>
    </citation>
    <scope>NUCLEOTIDE SEQUENCE [LARGE SCALE GENOMIC DNA]</scope>
    <source>
        <strain evidence="8 9">DAOM BR117</strain>
    </source>
</reference>
<keyword evidence="4" id="KW-0343">GTPase activation</keyword>
<dbReference type="GO" id="GO:0005737">
    <property type="term" value="C:cytoplasm"/>
    <property type="evidence" value="ECO:0007669"/>
    <property type="project" value="UniProtKB-SubCell"/>
</dbReference>
<feature type="region of interest" description="Disordered" evidence="6">
    <location>
        <begin position="551"/>
        <end position="576"/>
    </location>
</feature>
<keyword evidence="9" id="KW-1185">Reference proteome</keyword>
<dbReference type="OrthoDB" id="17346at2759"/>
<feature type="compositionally biased region" description="Polar residues" evidence="6">
    <location>
        <begin position="551"/>
        <end position="562"/>
    </location>
</feature>
<dbReference type="eggNOG" id="KOG2390">
    <property type="taxonomic scope" value="Eukaryota"/>
</dbReference>
<evidence type="ECO:0000313" key="8">
    <source>
        <dbReference type="EMBL" id="KND03413.1"/>
    </source>
</evidence>
<evidence type="ECO:0000256" key="5">
    <source>
        <dbReference type="ARBA" id="ARBA00022490"/>
    </source>
</evidence>
<dbReference type="AlphaFoldDB" id="A0A0L0HQR7"/>
<evidence type="ECO:0000256" key="2">
    <source>
        <dbReference type="ARBA" id="ARBA00008856"/>
    </source>
</evidence>
<sequence>MANQDDDDFFEIVDYTSASPFEYLVSSIERLISLWNLDNDAVGEGISPVKQEYLSFGETECLLTYHHHECTHDFPLTTATMTPLHRWTGLSSLLTLVPTRTSSRAALGLSMTNMLLSAGAIALQNSNCSVPVFVPTGPEWKNMFAGTGREERRWRMIHAPYVPPQYSELESLVELVQEKMEQGGAQGPLTVSMALSFQIVIEEDEIEWREYISTPDTVATDLTDHADEEEDGTEIITLPFGPASNPVRSITLEALFPAKPPQNYIGEVDPWSTDWRVSLDVQEPPGDGLLSGILKRAMDASKESRIVADTFSESDEQIPGRIKSVAQVGVEAKRALVDMNDIEDAIQALWRSDTQPPATQPTPPRANVPSTASLIFQAQLPVYVPQFSLLWNLSLRLLDAVSPESCLRFDAGMGPMLKGLWPELCREFRMCWDVGMPIPGVWAGEEGVELKWNILYQKLQMLNWCIKVRRERGGYDTQIDVSEKQQEKEENEDGGKQEEQVHESSVLSLSQRVMNSLTAAVTSLDPGNSKSSTSANESTLVRLFERLTSDDTSLSNGDAANMQQPQVNRPTPPPPQRVITPRGHPALEATSWGSDRSWEDIKKREMATGSQGSGGVIVGSLGARSFGSFEEAVDMADLSAEIESQPKHHPDDTDGDEIFFDTMEDIDVASPHHERRTASKPPIPRSEISSSWERPKPFLTDSFITIPSSASQERIGDKAPLKIYLLSDPTTPIYEPHLQHPGPMTEDMIQNLQSHLSALGTTHEAAIERMRIQSRQLKSDMEAFKAANPGCGLEDFVRWYSPRDWIDEGEGGGGLSGRMKEPGNLWVEIWKTSLPISADMQAPLFDHTQVANQVLSYLDSLSPYNVLTILLRTMILIVYSTLSTHPLVARIPSLETAVRQLANVIDDEEEFFKEAKRIELMLGVAVASWSKFKDDDLINTFLESPLYSHIFAREENTGTDSPRHVVGRVFTQDRIPSSFPNPQSREYIFWKEGRRKAYAVLRGGEFRVVECDF</sequence>
<dbReference type="STRING" id="645134.A0A0L0HQR7"/>
<dbReference type="InterPro" id="IPR045700">
    <property type="entry name" value="Rab3GAP1"/>
</dbReference>
<gene>
    <name evidence="8" type="ORF">SPPG_00899</name>
</gene>
<feature type="compositionally biased region" description="Basic and acidic residues" evidence="6">
    <location>
        <begin position="481"/>
        <end position="502"/>
    </location>
</feature>
<organism evidence="8 9">
    <name type="scientific">Spizellomyces punctatus (strain DAOM BR117)</name>
    <dbReference type="NCBI Taxonomy" id="645134"/>
    <lineage>
        <taxon>Eukaryota</taxon>
        <taxon>Fungi</taxon>
        <taxon>Fungi incertae sedis</taxon>
        <taxon>Chytridiomycota</taxon>
        <taxon>Chytridiomycota incertae sedis</taxon>
        <taxon>Chytridiomycetes</taxon>
        <taxon>Spizellomycetales</taxon>
        <taxon>Spizellomycetaceae</taxon>
        <taxon>Spizellomyces</taxon>
    </lineage>
</organism>